<proteinExistence type="predicted"/>
<dbReference type="EMBL" id="JPRD01000015">
    <property type="protein sequence ID" value="KIF53326.1"/>
    <property type="molecule type" value="Genomic_DNA"/>
</dbReference>
<name>A0A0C1ZJH5_9VIBR</name>
<sequence length="83" mass="9610">MPEIPFRDLKHGAIYKVLVTNYGEPDILEEARCNICSEGQEVWFTSKNGEEIAGKPVELISMWDSTFRNNDRPDYEPEKSKMD</sequence>
<protein>
    <submittedName>
        <fullName evidence="1">Uncharacterized protein</fullName>
    </submittedName>
</protein>
<dbReference type="AlphaFoldDB" id="A0A0C1ZJH5"/>
<evidence type="ECO:0000313" key="1">
    <source>
        <dbReference type="EMBL" id="KIF53326.1"/>
    </source>
</evidence>
<reference evidence="1 2" key="1">
    <citation type="submission" date="2014-07" db="EMBL/GenBank/DDBJ databases">
        <title>Unique and conserved regions in Vibrio harveyi and related species in comparison with the shrimp pathogen Vibrio harveyi CAIM 1792.</title>
        <authorList>
            <person name="Espinoza-Valles I."/>
            <person name="Vora G."/>
            <person name="Leekitcharoenphon P."/>
            <person name="Ussery D."/>
            <person name="Hoj L."/>
            <person name="Gomez-Gil B."/>
        </authorList>
    </citation>
    <scope>NUCLEOTIDE SEQUENCE [LARGE SCALE GENOMIC DNA]</scope>
    <source>
        <strain evidence="2">CAIM 1854 / LMG 25443</strain>
    </source>
</reference>
<dbReference type="Proteomes" id="UP000031586">
    <property type="component" value="Unassembled WGS sequence"/>
</dbReference>
<dbReference type="PATRIC" id="fig|1229493.5.peg.1170"/>
<gene>
    <name evidence="1" type="ORF">H735_10405</name>
</gene>
<accession>A0A0C1ZJH5</accession>
<evidence type="ECO:0000313" key="2">
    <source>
        <dbReference type="Proteomes" id="UP000031586"/>
    </source>
</evidence>
<organism evidence="1 2">
    <name type="scientific">Vibrio owensii CAIM 1854 = LMG 25443</name>
    <dbReference type="NCBI Taxonomy" id="1229493"/>
    <lineage>
        <taxon>Bacteria</taxon>
        <taxon>Pseudomonadati</taxon>
        <taxon>Pseudomonadota</taxon>
        <taxon>Gammaproteobacteria</taxon>
        <taxon>Vibrionales</taxon>
        <taxon>Vibrionaceae</taxon>
        <taxon>Vibrio</taxon>
    </lineage>
</organism>
<comment type="caution">
    <text evidence="1">The sequence shown here is derived from an EMBL/GenBank/DDBJ whole genome shotgun (WGS) entry which is preliminary data.</text>
</comment>
<dbReference type="RefSeq" id="WP_020194523.1">
    <property type="nucleotide sequence ID" value="NZ_BAOH01000005.1"/>
</dbReference>